<dbReference type="AlphaFoldDB" id="A0A9D4Q8B5"/>
<accession>A0A9D4Q8B5</accession>
<dbReference type="Gene3D" id="1.10.10.60">
    <property type="entry name" value="Homeodomain-like"/>
    <property type="match status" value="1"/>
</dbReference>
<reference evidence="1" key="1">
    <citation type="journal article" date="2020" name="Cell">
        <title>Large-Scale Comparative Analyses of Tick Genomes Elucidate Their Genetic Diversity and Vector Capacities.</title>
        <authorList>
            <consortium name="Tick Genome and Microbiome Consortium (TIGMIC)"/>
            <person name="Jia N."/>
            <person name="Wang J."/>
            <person name="Shi W."/>
            <person name="Du L."/>
            <person name="Sun Y."/>
            <person name="Zhan W."/>
            <person name="Jiang J.F."/>
            <person name="Wang Q."/>
            <person name="Zhang B."/>
            <person name="Ji P."/>
            <person name="Bell-Sakyi L."/>
            <person name="Cui X.M."/>
            <person name="Yuan T.T."/>
            <person name="Jiang B.G."/>
            <person name="Yang W.F."/>
            <person name="Lam T.T."/>
            <person name="Chang Q.C."/>
            <person name="Ding S.J."/>
            <person name="Wang X.J."/>
            <person name="Zhu J.G."/>
            <person name="Ruan X.D."/>
            <person name="Zhao L."/>
            <person name="Wei J.T."/>
            <person name="Ye R.Z."/>
            <person name="Que T.C."/>
            <person name="Du C.H."/>
            <person name="Zhou Y.H."/>
            <person name="Cheng J.X."/>
            <person name="Dai P.F."/>
            <person name="Guo W.B."/>
            <person name="Han X.H."/>
            <person name="Huang E.J."/>
            <person name="Li L.F."/>
            <person name="Wei W."/>
            <person name="Gao Y.C."/>
            <person name="Liu J.Z."/>
            <person name="Shao H.Z."/>
            <person name="Wang X."/>
            <person name="Wang C.C."/>
            <person name="Yang T.C."/>
            <person name="Huo Q.B."/>
            <person name="Li W."/>
            <person name="Chen H.Y."/>
            <person name="Chen S.E."/>
            <person name="Zhou L.G."/>
            <person name="Ni X.B."/>
            <person name="Tian J.H."/>
            <person name="Sheng Y."/>
            <person name="Liu T."/>
            <person name="Pan Y.S."/>
            <person name="Xia L.Y."/>
            <person name="Li J."/>
            <person name="Zhao F."/>
            <person name="Cao W.C."/>
        </authorList>
    </citation>
    <scope>NUCLEOTIDE SEQUENCE</scope>
    <source>
        <strain evidence="1">Rsan-2018</strain>
    </source>
</reference>
<gene>
    <name evidence="1" type="ORF">HPB52_021706</name>
</gene>
<dbReference type="Proteomes" id="UP000821837">
    <property type="component" value="Unassembled WGS sequence"/>
</dbReference>
<comment type="caution">
    <text evidence="1">The sequence shown here is derived from an EMBL/GenBank/DDBJ whole genome shotgun (WGS) entry which is preliminary data.</text>
</comment>
<dbReference type="VEuPathDB" id="VectorBase:RSAN_045891"/>
<dbReference type="VEuPathDB" id="VectorBase:RSAN_054667"/>
<sequence>MLCIIVGQRDVVLKNAQLFGANVKQAKMATHLKLEEVLLMWFHEATAAGISVDGKVLCRKADNIALSRGLHHFKERHGLVYRVVSGEAKKVGESQVNDWLKTLPALILDYGTPERSLCVKGQACKGGQESKERVTVLSCANPDCSEKILPTVIALARDFVTVDDDVVTCGLISFEHLVDKAKETKPDSDGEDADVCDLLHRTISAGSTEDERCLFSVRWESPAPGGCANEKAASCGLRALVRGLCLRLSAEALAGLAQLAQVEPPPQRAIPVRLLVHGLSVTLLDDPSSSGSVSEENGGLLLKVPQCLVDRTPSGAVYILPTGCEPVPGALQPDLSGLVEENERLRQRLSQLHALQRDNRLLREQVQSQLGTLGSD</sequence>
<reference evidence="1" key="2">
    <citation type="submission" date="2021-09" db="EMBL/GenBank/DDBJ databases">
        <authorList>
            <person name="Jia N."/>
            <person name="Wang J."/>
            <person name="Shi W."/>
            <person name="Du L."/>
            <person name="Sun Y."/>
            <person name="Zhan W."/>
            <person name="Jiang J."/>
            <person name="Wang Q."/>
            <person name="Zhang B."/>
            <person name="Ji P."/>
            <person name="Sakyi L.B."/>
            <person name="Cui X."/>
            <person name="Yuan T."/>
            <person name="Jiang B."/>
            <person name="Yang W."/>
            <person name="Lam T.T.-Y."/>
            <person name="Chang Q."/>
            <person name="Ding S."/>
            <person name="Wang X."/>
            <person name="Zhu J."/>
            <person name="Ruan X."/>
            <person name="Zhao L."/>
            <person name="Wei J."/>
            <person name="Que T."/>
            <person name="Du C."/>
            <person name="Cheng J."/>
            <person name="Dai P."/>
            <person name="Han X."/>
            <person name="Huang E."/>
            <person name="Gao Y."/>
            <person name="Liu J."/>
            <person name="Shao H."/>
            <person name="Ye R."/>
            <person name="Li L."/>
            <person name="Wei W."/>
            <person name="Wang X."/>
            <person name="Wang C."/>
            <person name="Huo Q."/>
            <person name="Li W."/>
            <person name="Guo W."/>
            <person name="Chen H."/>
            <person name="Chen S."/>
            <person name="Zhou L."/>
            <person name="Zhou L."/>
            <person name="Ni X."/>
            <person name="Tian J."/>
            <person name="Zhou Y."/>
            <person name="Sheng Y."/>
            <person name="Liu T."/>
            <person name="Pan Y."/>
            <person name="Xia L."/>
            <person name="Li J."/>
            <person name="Zhao F."/>
            <person name="Cao W."/>
        </authorList>
    </citation>
    <scope>NUCLEOTIDE SEQUENCE</scope>
    <source>
        <strain evidence="1">Rsan-2018</strain>
        <tissue evidence="1">Larvae</tissue>
    </source>
</reference>
<evidence type="ECO:0000313" key="1">
    <source>
        <dbReference type="EMBL" id="KAH7969738.1"/>
    </source>
</evidence>
<protein>
    <submittedName>
        <fullName evidence="1">Uncharacterized protein</fullName>
    </submittedName>
</protein>
<proteinExistence type="predicted"/>
<evidence type="ECO:0000313" key="2">
    <source>
        <dbReference type="Proteomes" id="UP000821837"/>
    </source>
</evidence>
<dbReference type="EMBL" id="JABSTV010001248">
    <property type="protein sequence ID" value="KAH7969738.1"/>
    <property type="molecule type" value="Genomic_DNA"/>
</dbReference>
<organism evidence="1 2">
    <name type="scientific">Rhipicephalus sanguineus</name>
    <name type="common">Brown dog tick</name>
    <name type="synonym">Ixodes sanguineus</name>
    <dbReference type="NCBI Taxonomy" id="34632"/>
    <lineage>
        <taxon>Eukaryota</taxon>
        <taxon>Metazoa</taxon>
        <taxon>Ecdysozoa</taxon>
        <taxon>Arthropoda</taxon>
        <taxon>Chelicerata</taxon>
        <taxon>Arachnida</taxon>
        <taxon>Acari</taxon>
        <taxon>Parasitiformes</taxon>
        <taxon>Ixodida</taxon>
        <taxon>Ixodoidea</taxon>
        <taxon>Ixodidae</taxon>
        <taxon>Rhipicephalinae</taxon>
        <taxon>Rhipicephalus</taxon>
        <taxon>Rhipicephalus</taxon>
    </lineage>
</organism>
<keyword evidence="2" id="KW-1185">Reference proteome</keyword>
<name>A0A9D4Q8B5_RHISA</name>